<proteinExistence type="predicted"/>
<evidence type="ECO:0000313" key="1">
    <source>
        <dbReference type="EMBL" id="PMD55331.1"/>
    </source>
</evidence>
<organism evidence="1 2">
    <name type="scientific">Hyaloscypha bicolor E</name>
    <dbReference type="NCBI Taxonomy" id="1095630"/>
    <lineage>
        <taxon>Eukaryota</taxon>
        <taxon>Fungi</taxon>
        <taxon>Dikarya</taxon>
        <taxon>Ascomycota</taxon>
        <taxon>Pezizomycotina</taxon>
        <taxon>Leotiomycetes</taxon>
        <taxon>Helotiales</taxon>
        <taxon>Hyaloscyphaceae</taxon>
        <taxon>Hyaloscypha</taxon>
        <taxon>Hyaloscypha bicolor</taxon>
    </lineage>
</organism>
<dbReference type="InParanoid" id="A0A2J6SX62"/>
<name>A0A2J6SX62_9HELO</name>
<dbReference type="GeneID" id="36595340"/>
<dbReference type="OrthoDB" id="5370596at2759"/>
<dbReference type="EMBL" id="KZ613856">
    <property type="protein sequence ID" value="PMD55331.1"/>
    <property type="molecule type" value="Genomic_DNA"/>
</dbReference>
<protein>
    <submittedName>
        <fullName evidence="1">Uncharacterized protein</fullName>
    </submittedName>
</protein>
<dbReference type="Proteomes" id="UP000235371">
    <property type="component" value="Unassembled WGS sequence"/>
</dbReference>
<reference evidence="1 2" key="1">
    <citation type="submission" date="2016-04" db="EMBL/GenBank/DDBJ databases">
        <title>A degradative enzymes factory behind the ericoid mycorrhizal symbiosis.</title>
        <authorList>
            <consortium name="DOE Joint Genome Institute"/>
            <person name="Martino E."/>
            <person name="Morin E."/>
            <person name="Grelet G."/>
            <person name="Kuo A."/>
            <person name="Kohler A."/>
            <person name="Daghino S."/>
            <person name="Barry K."/>
            <person name="Choi C."/>
            <person name="Cichocki N."/>
            <person name="Clum A."/>
            <person name="Copeland A."/>
            <person name="Hainaut M."/>
            <person name="Haridas S."/>
            <person name="Labutti K."/>
            <person name="Lindquist E."/>
            <person name="Lipzen A."/>
            <person name="Khouja H.-R."/>
            <person name="Murat C."/>
            <person name="Ohm R."/>
            <person name="Olson A."/>
            <person name="Spatafora J."/>
            <person name="Veneault-Fourrey C."/>
            <person name="Henrissat B."/>
            <person name="Grigoriev I."/>
            <person name="Martin F."/>
            <person name="Perotto S."/>
        </authorList>
    </citation>
    <scope>NUCLEOTIDE SEQUENCE [LARGE SCALE GENOMIC DNA]</scope>
    <source>
        <strain evidence="1 2">E</strain>
    </source>
</reference>
<keyword evidence="2" id="KW-1185">Reference proteome</keyword>
<dbReference type="RefSeq" id="XP_024732235.1">
    <property type="nucleotide sequence ID" value="XM_024887264.1"/>
</dbReference>
<dbReference type="AlphaFoldDB" id="A0A2J6SX62"/>
<sequence length="568" mass="64507">MRASPTPAPAPPPPPPSPILDESSILITTVVEKSYEPIDVTKSWVLGRMPVDQIGPQNSNWNRIKQAKWIFVCGKSYDSKFCCVAVHEDYLPWLRRLGLKFEIPLPLEPEVGIRIRGSYTAAINAEERCFNDAVNAIITGCDPGLGSRYRELVPLRLRGTLEWVIVSHEVLEDSMVRTKFVQNLFFIVLNVLNDYETPLALELLGKSENELLETFWKVGNIRGWRPKRHLVDADDLHWVSVLRFVIQFSNGRENFLEGYYDLESTPIQNATLCSVFMSIAASKPFGSFDVQKMRNALSKSKVFDTVDVSKLEIGTWTLKLGNLLPFGNIQYAVLPNMIQGGLGSEQLNLVRVQIAHIYQQYPFFNRRENDVLVLLTSGLINSIVRRVVTEWSLSNDGRSTFEGMINNLQGPQTCEDLGLNLAALLCYRRLRGVQDTPRTTNGSYLLDFDALLNFKPLYNEQATLEQMMLSFLRVLKTFKGRFQDLHRFLTATLGMEDTPVLHPLDGYSDQYFNRRIEYRPGHDGAFEKAKLQALMKFIDLNPVETGTDDDNDWDTVSLVGKTEKLGIK</sequence>
<accession>A0A2J6SX62</accession>
<evidence type="ECO:0000313" key="2">
    <source>
        <dbReference type="Proteomes" id="UP000235371"/>
    </source>
</evidence>
<gene>
    <name evidence="1" type="ORF">K444DRAFT_667156</name>
</gene>